<dbReference type="Proteomes" id="UP001153331">
    <property type="component" value="Unassembled WGS sequence"/>
</dbReference>
<protein>
    <submittedName>
        <fullName evidence="1">Uncharacterized protein</fullName>
    </submittedName>
</protein>
<dbReference type="EMBL" id="JAPHNI010001182">
    <property type="protein sequence ID" value="KAJ8106396.1"/>
    <property type="molecule type" value="Genomic_DNA"/>
</dbReference>
<comment type="caution">
    <text evidence="1">The sequence shown here is derived from an EMBL/GenBank/DDBJ whole genome shotgun (WGS) entry which is preliminary data.</text>
</comment>
<gene>
    <name evidence="1" type="ORF">OPT61_g9564</name>
</gene>
<organism evidence="1 2">
    <name type="scientific">Boeremia exigua</name>
    <dbReference type="NCBI Taxonomy" id="749465"/>
    <lineage>
        <taxon>Eukaryota</taxon>
        <taxon>Fungi</taxon>
        <taxon>Dikarya</taxon>
        <taxon>Ascomycota</taxon>
        <taxon>Pezizomycotina</taxon>
        <taxon>Dothideomycetes</taxon>
        <taxon>Pleosporomycetidae</taxon>
        <taxon>Pleosporales</taxon>
        <taxon>Pleosporineae</taxon>
        <taxon>Didymellaceae</taxon>
        <taxon>Boeremia</taxon>
    </lineage>
</organism>
<evidence type="ECO:0000313" key="1">
    <source>
        <dbReference type="EMBL" id="KAJ8106396.1"/>
    </source>
</evidence>
<evidence type="ECO:0000313" key="2">
    <source>
        <dbReference type="Proteomes" id="UP001153331"/>
    </source>
</evidence>
<reference evidence="1" key="1">
    <citation type="submission" date="2022-11" db="EMBL/GenBank/DDBJ databases">
        <title>Genome Sequence of Boeremia exigua.</title>
        <authorList>
            <person name="Buettner E."/>
        </authorList>
    </citation>
    <scope>NUCLEOTIDE SEQUENCE</scope>
    <source>
        <strain evidence="1">CU02</strain>
    </source>
</reference>
<sequence length="666" mass="73444">MAGFKHKRQSMDSAIADMSSENSFATEIVTQMSDEEDATFSQQKRRKSSYSSTPAIFDTGNYGTAASQRPRRAASRLSANTPDSRRSVTRPDPPRPQEKNHIAAAQSQNMSTSETLQISKETIPPMRALEVKGSVESEQTPERDQATTALLTPPQTLEKKDSQASTQSPHRKSTRNRRPPARFQQSIEEATPCRKRPKRSTVRGENAQETNTLTGERNSYIVRLRMPSAFVDRGPGQSMFFTESFSHRQKGSDSQESLALPIQNPSFTGNGSFQDPDSGPFAQPHSEPIPIDSQDLHSSQSAPDNDATSHAAVHLQEHLQIGGSSARERFSTSGWIVNQEQRVSAAALPQQHNSPPKTVGNNESWQTQPTLPLFPQPSSHSDTRLTVSANVSFQASDTSTIDENTLDLLRADQALDKQKLYEAANQLIASRAYGSRKPEPVGQPSVWADGRMELCETLHYFRSYQGACHSTGGFVRGFMFDKVAHPRDWTDTNVIIARAGGGQVRDKESGEMKASGDQVEGIVSQNLRNCMNHYNPVVIITGADNPHMPSQPPHQYCVLDYFKPTHIWTEKSGNSKIVRYRFEKLNARKDSWWRAKGVDDPIPLGSLLPPFSKACGTRPAARFGSSFRLATIQALNLTSPTKHPSSTTRASSSPTTLGPTTTTPTR</sequence>
<accession>A0ACC2HV38</accession>
<name>A0ACC2HV38_9PLEO</name>
<proteinExistence type="predicted"/>
<keyword evidence="2" id="KW-1185">Reference proteome</keyword>